<sequence>MLYQLQSTGRVPSLSPRPISRASSALRTFRRTASTSMPRPYRFHVCANWLSAPPEHGMKKRGVPFPADSPVGIWRDLSLTWPRPGNSKTPGEDFFYVQEVRGISFGVADGVGGWASSGIDPSLFSQALMYHSHRYAKVGWAGEPEVDTTQDYEDREAVEGWELHPRECLKLAYQATLRERSVIAGSSTACLITLNASSGLLRAANLGDSGFMIIRCSSVFHRQRAQTHFFNCPKQLAKIPSVIRRSSGAVTDSPEDADVYETKLRDGDLGHCICRYHCHISASTLLISICQTDGLSDNVFNHEITSICTLVSRSGVSEEAQVKLISDRIVEYARGCMFNERRTSPFQSKIQISQLHDSEFNPLFSRGSGHEWDSL</sequence>
<comment type="cofactor">
    <cofactor evidence="1">
        <name>Mg(2+)</name>
        <dbReference type="ChEBI" id="CHEBI:18420"/>
    </cofactor>
</comment>
<proteinExistence type="inferred from homology"/>
<accession>A0AAD4LSY5</accession>
<dbReference type="PANTHER" id="PTHR12320:SF1">
    <property type="entry name" value="PROTEIN PHOSPHATASE PTC7 HOMOLOG"/>
    <property type="match status" value="1"/>
</dbReference>
<dbReference type="EC" id="3.1.3.16" evidence="1"/>
<comment type="cofactor">
    <cofactor evidence="1">
        <name>Mn(2+)</name>
        <dbReference type="ChEBI" id="CHEBI:29035"/>
    </cofactor>
</comment>
<dbReference type="AlphaFoldDB" id="A0AAD4LSY5"/>
<dbReference type="EMBL" id="JAKELL010000001">
    <property type="protein sequence ID" value="KAH9001281.1"/>
    <property type="molecule type" value="Genomic_DNA"/>
</dbReference>
<name>A0AAD4LSY5_9AGAM</name>
<evidence type="ECO:0000256" key="1">
    <source>
        <dbReference type="RuleBase" id="RU366020"/>
    </source>
</evidence>
<reference evidence="3" key="1">
    <citation type="submission" date="2022-01" db="EMBL/GenBank/DDBJ databases">
        <title>Comparative genomics reveals a dynamic genome evolution in the ectomycorrhizal milk-cap (Lactarius) mushrooms.</title>
        <authorList>
            <consortium name="DOE Joint Genome Institute"/>
            <person name="Lebreton A."/>
            <person name="Tang N."/>
            <person name="Kuo A."/>
            <person name="LaButti K."/>
            <person name="Drula E."/>
            <person name="Barry K."/>
            <person name="Clum A."/>
            <person name="Lipzen A."/>
            <person name="Mousain D."/>
            <person name="Ng V."/>
            <person name="Wang R."/>
            <person name="Wang X."/>
            <person name="Dai Y."/>
            <person name="Henrissat B."/>
            <person name="Grigoriev I.V."/>
            <person name="Guerin-Laguette A."/>
            <person name="Yu F."/>
            <person name="Martin F.M."/>
        </authorList>
    </citation>
    <scope>NUCLEOTIDE SEQUENCE</scope>
    <source>
        <strain evidence="3">QP</strain>
    </source>
</reference>
<keyword evidence="1" id="KW-0460">Magnesium</keyword>
<dbReference type="InterPro" id="IPR039123">
    <property type="entry name" value="PPTC7"/>
</dbReference>
<dbReference type="InterPro" id="IPR036457">
    <property type="entry name" value="PPM-type-like_dom_sf"/>
</dbReference>
<keyword evidence="1" id="KW-0464">Manganese</keyword>
<keyword evidence="1" id="KW-0378">Hydrolase</keyword>
<keyword evidence="1" id="KW-0479">Metal-binding</keyword>
<dbReference type="PANTHER" id="PTHR12320">
    <property type="entry name" value="PROTEIN PHOSPHATASE 2C"/>
    <property type="match status" value="1"/>
</dbReference>
<keyword evidence="4" id="KW-1185">Reference proteome</keyword>
<evidence type="ECO:0000259" key="2">
    <source>
        <dbReference type="PROSITE" id="PS51746"/>
    </source>
</evidence>
<organism evidence="3 4">
    <name type="scientific">Lactarius akahatsu</name>
    <dbReference type="NCBI Taxonomy" id="416441"/>
    <lineage>
        <taxon>Eukaryota</taxon>
        <taxon>Fungi</taxon>
        <taxon>Dikarya</taxon>
        <taxon>Basidiomycota</taxon>
        <taxon>Agaricomycotina</taxon>
        <taxon>Agaricomycetes</taxon>
        <taxon>Russulales</taxon>
        <taxon>Russulaceae</taxon>
        <taxon>Lactarius</taxon>
    </lineage>
</organism>
<dbReference type="InterPro" id="IPR001932">
    <property type="entry name" value="PPM-type_phosphatase-like_dom"/>
</dbReference>
<gene>
    <name evidence="3" type="ORF">EDB92DRAFT_1789142</name>
</gene>
<dbReference type="GO" id="GO:0046872">
    <property type="term" value="F:metal ion binding"/>
    <property type="evidence" value="ECO:0007669"/>
    <property type="project" value="UniProtKB-UniRule"/>
</dbReference>
<comment type="caution">
    <text evidence="3">The sequence shown here is derived from an EMBL/GenBank/DDBJ whole genome shotgun (WGS) entry which is preliminary data.</text>
</comment>
<evidence type="ECO:0000313" key="4">
    <source>
        <dbReference type="Proteomes" id="UP001201163"/>
    </source>
</evidence>
<keyword evidence="1" id="KW-0904">Protein phosphatase</keyword>
<dbReference type="GO" id="GO:0004722">
    <property type="term" value="F:protein serine/threonine phosphatase activity"/>
    <property type="evidence" value="ECO:0007669"/>
    <property type="project" value="UniProtKB-EC"/>
</dbReference>
<dbReference type="SUPFAM" id="SSF81606">
    <property type="entry name" value="PP2C-like"/>
    <property type="match status" value="1"/>
</dbReference>
<dbReference type="Gene3D" id="3.60.40.10">
    <property type="entry name" value="PPM-type phosphatase domain"/>
    <property type="match status" value="1"/>
</dbReference>
<comment type="similarity">
    <text evidence="1">Belongs to the PP2C family.</text>
</comment>
<dbReference type="Proteomes" id="UP001201163">
    <property type="component" value="Unassembled WGS sequence"/>
</dbReference>
<evidence type="ECO:0000313" key="3">
    <source>
        <dbReference type="EMBL" id="KAH9001281.1"/>
    </source>
</evidence>
<protein>
    <recommendedName>
        <fullName evidence="1">Protein phosphatase</fullName>
        <ecNumber evidence="1">3.1.3.16</ecNumber>
    </recommendedName>
</protein>
<dbReference type="PROSITE" id="PS51746">
    <property type="entry name" value="PPM_2"/>
    <property type="match status" value="1"/>
</dbReference>
<comment type="catalytic activity">
    <reaction evidence="1">
        <text>O-phospho-L-threonyl-[protein] + H2O = L-threonyl-[protein] + phosphate</text>
        <dbReference type="Rhea" id="RHEA:47004"/>
        <dbReference type="Rhea" id="RHEA-COMP:11060"/>
        <dbReference type="Rhea" id="RHEA-COMP:11605"/>
        <dbReference type="ChEBI" id="CHEBI:15377"/>
        <dbReference type="ChEBI" id="CHEBI:30013"/>
        <dbReference type="ChEBI" id="CHEBI:43474"/>
        <dbReference type="ChEBI" id="CHEBI:61977"/>
        <dbReference type="EC" id="3.1.3.16"/>
    </reaction>
</comment>
<comment type="catalytic activity">
    <reaction evidence="1">
        <text>O-phospho-L-seryl-[protein] + H2O = L-seryl-[protein] + phosphate</text>
        <dbReference type="Rhea" id="RHEA:20629"/>
        <dbReference type="Rhea" id="RHEA-COMP:9863"/>
        <dbReference type="Rhea" id="RHEA-COMP:11604"/>
        <dbReference type="ChEBI" id="CHEBI:15377"/>
        <dbReference type="ChEBI" id="CHEBI:29999"/>
        <dbReference type="ChEBI" id="CHEBI:43474"/>
        <dbReference type="ChEBI" id="CHEBI:83421"/>
        <dbReference type="EC" id="3.1.3.16"/>
    </reaction>
</comment>
<feature type="domain" description="PPM-type phosphatase" evidence="2">
    <location>
        <begin position="76"/>
        <end position="311"/>
    </location>
</feature>